<accession>A0A1X2AQZ3</accession>
<dbReference type="GO" id="GO:0042602">
    <property type="term" value="F:riboflavin reductase (NADPH) activity"/>
    <property type="evidence" value="ECO:0007669"/>
    <property type="project" value="TreeGrafter"/>
</dbReference>
<name>A0A1X2AQZ3_9MYCO</name>
<dbReference type="InterPro" id="IPR050268">
    <property type="entry name" value="NADH-dep_flavin_reductase"/>
</dbReference>
<comment type="similarity">
    <text evidence="1">Belongs to the non-flavoprotein flavin reductase family.</text>
</comment>
<organism evidence="4 5">
    <name type="scientific">Mycobacterium paraense</name>
    <dbReference type="NCBI Taxonomy" id="767916"/>
    <lineage>
        <taxon>Bacteria</taxon>
        <taxon>Bacillati</taxon>
        <taxon>Actinomycetota</taxon>
        <taxon>Actinomycetes</taxon>
        <taxon>Mycobacteriales</taxon>
        <taxon>Mycobacteriaceae</taxon>
        <taxon>Mycobacterium</taxon>
        <taxon>Mycobacterium simiae complex</taxon>
    </lineage>
</organism>
<keyword evidence="2" id="KW-0560">Oxidoreductase</keyword>
<dbReference type="STRING" id="767916.AWB91_20065"/>
<reference evidence="4 5" key="1">
    <citation type="journal article" date="2015" name="Emerg. Microbes Infect.">
        <title>Characterization of 17 strains belonging to the Mycobacterium simiae complex and description of Mycobacterium paraense sp. nov.</title>
        <authorList>
            <person name="Fusco da Costa A.R."/>
            <person name="Fedrizzi T."/>
            <person name="Lopes M.L."/>
            <person name="Pecorari M."/>
            <person name="Oliveira da Costa W.L."/>
            <person name="Giacobazzi E."/>
            <person name="da Costa Bahia J.R."/>
            <person name="De Sanctis V."/>
            <person name="Batista Lima K.V."/>
            <person name="Bertorelli R."/>
            <person name="Grottola A."/>
            <person name="Fabio A."/>
            <person name="Mariottini A."/>
            <person name="Ferretti P."/>
            <person name="Di Leva F."/>
            <person name="Fregni Serpini G."/>
            <person name="Tagliazucchi S."/>
            <person name="Rumpianesi F."/>
            <person name="Jousson O."/>
            <person name="Segata N."/>
            <person name="Tortoli E."/>
        </authorList>
    </citation>
    <scope>NUCLEOTIDE SEQUENCE [LARGE SCALE GENOMIC DNA]</scope>
    <source>
        <strain evidence="4 5">IEC33</strain>
    </source>
</reference>
<sequence>MAESGTEAFEKLVALLNYPMFVVTTRADGVDAGCLVGFASQTSIHPPRFLVGLSKRNHTFRVAAGASHLAVHVFDRQHIDVAEFFGSQTGDTVDKFERCSWHRGPAQLPILDDAAAWFAGKILDRFSLGDHVGHLLEPVDGRPPQELEEWVSFGDVRHLEPGHEA</sequence>
<evidence type="ECO:0000313" key="4">
    <source>
        <dbReference type="EMBL" id="ORW53813.1"/>
    </source>
</evidence>
<dbReference type="PANTHER" id="PTHR30466">
    <property type="entry name" value="FLAVIN REDUCTASE"/>
    <property type="match status" value="1"/>
</dbReference>
<dbReference type="Proteomes" id="UP000193285">
    <property type="component" value="Unassembled WGS sequence"/>
</dbReference>
<dbReference type="Pfam" id="PF01613">
    <property type="entry name" value="Flavin_Reduct"/>
    <property type="match status" value="1"/>
</dbReference>
<dbReference type="OrthoDB" id="3176898at2"/>
<dbReference type="SUPFAM" id="SSF50475">
    <property type="entry name" value="FMN-binding split barrel"/>
    <property type="match status" value="1"/>
</dbReference>
<dbReference type="AlphaFoldDB" id="A0A1X2AQZ3"/>
<evidence type="ECO:0000259" key="3">
    <source>
        <dbReference type="SMART" id="SM00903"/>
    </source>
</evidence>
<dbReference type="Gene3D" id="2.30.110.10">
    <property type="entry name" value="Electron Transport, Fmn-binding Protein, Chain A"/>
    <property type="match status" value="1"/>
</dbReference>
<comment type="caution">
    <text evidence="4">The sequence shown here is derived from an EMBL/GenBank/DDBJ whole genome shotgun (WGS) entry which is preliminary data.</text>
</comment>
<dbReference type="InterPro" id="IPR012349">
    <property type="entry name" value="Split_barrel_FMN-bd"/>
</dbReference>
<feature type="domain" description="Flavin reductase like" evidence="3">
    <location>
        <begin position="13"/>
        <end position="164"/>
    </location>
</feature>
<protein>
    <submittedName>
        <fullName evidence="4">Flavin reductase</fullName>
    </submittedName>
</protein>
<dbReference type="InterPro" id="IPR002563">
    <property type="entry name" value="Flavin_Rdtase-like_dom"/>
</dbReference>
<gene>
    <name evidence="4" type="ORF">AWB90_01530</name>
</gene>
<dbReference type="SMART" id="SM00903">
    <property type="entry name" value="Flavin_Reduct"/>
    <property type="match status" value="1"/>
</dbReference>
<proteinExistence type="inferred from homology"/>
<dbReference type="EMBL" id="LQPN01000006">
    <property type="protein sequence ID" value="ORW53813.1"/>
    <property type="molecule type" value="Genomic_DNA"/>
</dbReference>
<evidence type="ECO:0000313" key="5">
    <source>
        <dbReference type="Proteomes" id="UP000193285"/>
    </source>
</evidence>
<evidence type="ECO:0000256" key="2">
    <source>
        <dbReference type="ARBA" id="ARBA00023002"/>
    </source>
</evidence>
<dbReference type="PANTHER" id="PTHR30466:SF15">
    <property type="entry name" value="POSSIBLE OXIDOREDUCTASE"/>
    <property type="match status" value="1"/>
</dbReference>
<dbReference type="GO" id="GO:0010181">
    <property type="term" value="F:FMN binding"/>
    <property type="evidence" value="ECO:0007669"/>
    <property type="project" value="InterPro"/>
</dbReference>
<evidence type="ECO:0000256" key="1">
    <source>
        <dbReference type="ARBA" id="ARBA00008898"/>
    </source>
</evidence>